<organism evidence="1 2">
    <name type="scientific">Paenibacillus tianjinensis</name>
    <dbReference type="NCBI Taxonomy" id="2810347"/>
    <lineage>
        <taxon>Bacteria</taxon>
        <taxon>Bacillati</taxon>
        <taxon>Bacillota</taxon>
        <taxon>Bacilli</taxon>
        <taxon>Bacillales</taxon>
        <taxon>Paenibacillaceae</taxon>
        <taxon>Paenibacillus</taxon>
    </lineage>
</organism>
<keyword evidence="2" id="KW-1185">Reference proteome</keyword>
<reference evidence="1 2" key="1">
    <citation type="submission" date="2021-02" db="EMBL/GenBank/DDBJ databases">
        <title>Paenibacillus tianjinensis sp. nov.</title>
        <authorList>
            <person name="Liu H."/>
        </authorList>
    </citation>
    <scope>NUCLEOTIDE SEQUENCE [LARGE SCALE GENOMIC DNA]</scope>
    <source>
        <strain evidence="1 2">TB2019</strain>
    </source>
</reference>
<dbReference type="Proteomes" id="UP000663452">
    <property type="component" value="Chromosome"/>
</dbReference>
<gene>
    <name evidence="1" type="ORF">JRJ22_15330</name>
</gene>
<dbReference type="EMBL" id="CP070969">
    <property type="protein sequence ID" value="QSF42686.1"/>
    <property type="molecule type" value="Genomic_DNA"/>
</dbReference>
<protein>
    <submittedName>
        <fullName evidence="1">Zinc-finger domain-containing protein</fullName>
    </submittedName>
</protein>
<sequence length="65" mass="7528">MNRIDTLHQISRISEDNCKGCMQRAEIIREHGHIHFYVDRHCTKVCPIGAELKRLGSLLEGRRKG</sequence>
<evidence type="ECO:0000313" key="1">
    <source>
        <dbReference type="EMBL" id="QSF42686.1"/>
    </source>
</evidence>
<dbReference type="RefSeq" id="WP_206100375.1">
    <property type="nucleotide sequence ID" value="NZ_CP070969.1"/>
</dbReference>
<keyword evidence="1" id="KW-0863">Zinc-finger</keyword>
<dbReference type="Pfam" id="PF10782">
    <property type="entry name" value="zf-C2HCIx2C"/>
    <property type="match status" value="1"/>
</dbReference>
<keyword evidence="1" id="KW-0479">Metal-binding</keyword>
<proteinExistence type="predicted"/>
<keyword evidence="1" id="KW-0862">Zinc</keyword>
<dbReference type="InterPro" id="IPR019718">
    <property type="entry name" value="DUF2602"/>
</dbReference>
<accession>A0ABX7L607</accession>
<name>A0ABX7L607_9BACL</name>
<evidence type="ECO:0000313" key="2">
    <source>
        <dbReference type="Proteomes" id="UP000663452"/>
    </source>
</evidence>
<dbReference type="GO" id="GO:0008270">
    <property type="term" value="F:zinc ion binding"/>
    <property type="evidence" value="ECO:0007669"/>
    <property type="project" value="UniProtKB-KW"/>
</dbReference>